<accession>A0A8K0L820</accession>
<proteinExistence type="predicted"/>
<comment type="caution">
    <text evidence="1">The sequence shown here is derived from an EMBL/GenBank/DDBJ whole genome shotgun (WGS) entry which is preliminary data.</text>
</comment>
<dbReference type="Proteomes" id="UP000809789">
    <property type="component" value="Unassembled WGS sequence"/>
</dbReference>
<evidence type="ECO:0008006" key="3">
    <source>
        <dbReference type="Google" id="ProtNLM"/>
    </source>
</evidence>
<evidence type="ECO:0000313" key="2">
    <source>
        <dbReference type="Proteomes" id="UP000809789"/>
    </source>
</evidence>
<dbReference type="OrthoDB" id="2853639at2759"/>
<dbReference type="AlphaFoldDB" id="A0A8K0L820"/>
<sequence>MANLTDLPTELLLSLPRYLHNIEDFTSLSSTNRKLHSLLPSTSPNTILHLCAAQSTTFFRPSPHFLLAALAPQLGSWSRLSPANEALLAKTCQSGIEALLPLCLSHCGLTLPRIRELHALRFSTINPITNIIDQCVGAQWSSTVDFWDGGVDDAYTICADAGETFFHLAIYGGLFGGDFEAFLNPEAKEGRRLSVETRLEFIKYCMPDFAMELGGRIHAREVRSEGGTMDPRRDVKPVGPYEKLPGARVADLKWNSALGMTWVLKSSTWTPYWKKLREKAGGEFDPAGEEEEWHAEIGERDWRQRIWENVMLCQGMDGLQMMVPEHGDKWVDMVKLWREQVAGVQAEPGKVKVGVWETYEYPWLFGDLTICTSGYVMGT</sequence>
<protein>
    <recommendedName>
        <fullName evidence="3">F-box domain-containing protein</fullName>
    </recommendedName>
</protein>
<keyword evidence="2" id="KW-1185">Reference proteome</keyword>
<gene>
    <name evidence="1" type="ORF">KVT40_000831</name>
</gene>
<name>A0A8K0L820_9PEZI</name>
<reference evidence="1" key="1">
    <citation type="submission" date="2021-07" db="EMBL/GenBank/DDBJ databases">
        <title>Elsinoe batatas strain:CRI-CJ2 Genome sequencing and assembly.</title>
        <authorList>
            <person name="Huang L."/>
        </authorList>
    </citation>
    <scope>NUCLEOTIDE SEQUENCE</scope>
    <source>
        <strain evidence="1">CRI-CJ2</strain>
    </source>
</reference>
<evidence type="ECO:0000313" key="1">
    <source>
        <dbReference type="EMBL" id="KAG8631691.1"/>
    </source>
</evidence>
<dbReference type="EMBL" id="JAESVG020000001">
    <property type="protein sequence ID" value="KAG8631691.1"/>
    <property type="molecule type" value="Genomic_DNA"/>
</dbReference>
<organism evidence="1 2">
    <name type="scientific">Elsinoe batatas</name>
    <dbReference type="NCBI Taxonomy" id="2601811"/>
    <lineage>
        <taxon>Eukaryota</taxon>
        <taxon>Fungi</taxon>
        <taxon>Dikarya</taxon>
        <taxon>Ascomycota</taxon>
        <taxon>Pezizomycotina</taxon>
        <taxon>Dothideomycetes</taxon>
        <taxon>Dothideomycetidae</taxon>
        <taxon>Myriangiales</taxon>
        <taxon>Elsinoaceae</taxon>
        <taxon>Elsinoe</taxon>
    </lineage>
</organism>